<evidence type="ECO:0000259" key="1">
    <source>
        <dbReference type="Pfam" id="PF13731"/>
    </source>
</evidence>
<comment type="caution">
    <text evidence="2">The sequence shown here is derived from an EMBL/GenBank/DDBJ whole genome shotgun (WGS) entry which is preliminary data.</text>
</comment>
<proteinExistence type="predicted"/>
<protein>
    <recommendedName>
        <fullName evidence="1">WxL domain-containing protein</fullName>
    </recommendedName>
</protein>
<dbReference type="RefSeq" id="WP_155432067.1">
    <property type="nucleotide sequence ID" value="NZ_WNJO01000010.1"/>
</dbReference>
<keyword evidence="3" id="KW-1185">Reference proteome</keyword>
<gene>
    <name evidence="2" type="ORF">GM612_09115</name>
</gene>
<organism evidence="2 3">
    <name type="scientific">Secundilactobacillus folii</name>
    <dbReference type="NCBI Taxonomy" id="2678357"/>
    <lineage>
        <taxon>Bacteria</taxon>
        <taxon>Bacillati</taxon>
        <taxon>Bacillota</taxon>
        <taxon>Bacilli</taxon>
        <taxon>Lactobacillales</taxon>
        <taxon>Lactobacillaceae</taxon>
        <taxon>Secundilactobacillus</taxon>
    </lineage>
</organism>
<dbReference type="Pfam" id="PF13731">
    <property type="entry name" value="WxL"/>
    <property type="match status" value="1"/>
</dbReference>
<dbReference type="InterPro" id="IPR027994">
    <property type="entry name" value="WxL_dom"/>
</dbReference>
<dbReference type="Proteomes" id="UP000466388">
    <property type="component" value="Unassembled WGS sequence"/>
</dbReference>
<dbReference type="EMBL" id="WNJO01000010">
    <property type="protein sequence ID" value="MTV82803.1"/>
    <property type="molecule type" value="Genomic_DNA"/>
</dbReference>
<evidence type="ECO:0000313" key="3">
    <source>
        <dbReference type="Proteomes" id="UP000466388"/>
    </source>
</evidence>
<evidence type="ECO:0000313" key="2">
    <source>
        <dbReference type="EMBL" id="MTV82803.1"/>
    </source>
</evidence>
<dbReference type="AlphaFoldDB" id="A0A7X2XWB8"/>
<sequence>MKLFSKLGIELVSAGALLLGVGSLPVIAHADGDSMTSDATINVIKSTQTGSLKLVSVPSFTFSKALDSADTSLTDAAPSGQLDVDDETHTASGWNVTAQMSNFTDASKQTVSNGWYMGLGMQAPQFTGDKQVGDSPSDSSATTLNAGGAAVTVQSAADGAGLGDWQTNFANATLSLGTLPAKVASYNATITWSLTSGPTSDVTTN</sequence>
<feature type="domain" description="WxL" evidence="1">
    <location>
        <begin position="44"/>
        <end position="198"/>
    </location>
</feature>
<reference evidence="2 3" key="1">
    <citation type="submission" date="2019-11" db="EMBL/GenBank/DDBJ databases">
        <title>Lactobacillus sp. nov. CRM56-3, isolated from fermented tea leaves.</title>
        <authorList>
            <person name="Phuengjayaem S."/>
            <person name="Tanasupawat S."/>
        </authorList>
    </citation>
    <scope>NUCLEOTIDE SEQUENCE [LARGE SCALE GENOMIC DNA]</scope>
    <source>
        <strain evidence="2 3">CRM56-3</strain>
    </source>
</reference>
<name>A0A7X2XWB8_9LACO</name>
<accession>A0A7X2XWB8</accession>